<protein>
    <submittedName>
        <fullName evidence="1">Uncharacterized protein</fullName>
    </submittedName>
</protein>
<sequence length="77" mass="8166">MGASSITPNGYICNIRVSASNTPPVFIKASVWAEMKKATSYQVDLSLDGDGVALESQCQCGAGMAPTASMWHVYYMG</sequence>
<dbReference type="Proteomes" id="UP001208570">
    <property type="component" value="Unassembled WGS sequence"/>
</dbReference>
<evidence type="ECO:0000313" key="2">
    <source>
        <dbReference type="Proteomes" id="UP001208570"/>
    </source>
</evidence>
<comment type="caution">
    <text evidence="1">The sequence shown here is derived from an EMBL/GenBank/DDBJ whole genome shotgun (WGS) entry which is preliminary data.</text>
</comment>
<organism evidence="1 2">
    <name type="scientific">Paralvinella palmiformis</name>
    <dbReference type="NCBI Taxonomy" id="53620"/>
    <lineage>
        <taxon>Eukaryota</taxon>
        <taxon>Metazoa</taxon>
        <taxon>Spiralia</taxon>
        <taxon>Lophotrochozoa</taxon>
        <taxon>Annelida</taxon>
        <taxon>Polychaeta</taxon>
        <taxon>Sedentaria</taxon>
        <taxon>Canalipalpata</taxon>
        <taxon>Terebellida</taxon>
        <taxon>Terebelliformia</taxon>
        <taxon>Alvinellidae</taxon>
        <taxon>Paralvinella</taxon>
    </lineage>
</organism>
<proteinExistence type="predicted"/>
<dbReference type="AlphaFoldDB" id="A0AAD9NG56"/>
<accession>A0AAD9NG56</accession>
<keyword evidence="2" id="KW-1185">Reference proteome</keyword>
<dbReference type="EMBL" id="JAODUP010000032">
    <property type="protein sequence ID" value="KAK2167051.1"/>
    <property type="molecule type" value="Genomic_DNA"/>
</dbReference>
<name>A0AAD9NG56_9ANNE</name>
<evidence type="ECO:0000313" key="1">
    <source>
        <dbReference type="EMBL" id="KAK2167051.1"/>
    </source>
</evidence>
<reference evidence="1" key="1">
    <citation type="journal article" date="2023" name="Mol. Biol. Evol.">
        <title>Third-Generation Sequencing Reveals the Adaptive Role of the Epigenome in Three Deep-Sea Polychaetes.</title>
        <authorList>
            <person name="Perez M."/>
            <person name="Aroh O."/>
            <person name="Sun Y."/>
            <person name="Lan Y."/>
            <person name="Juniper S.K."/>
            <person name="Young C.R."/>
            <person name="Angers B."/>
            <person name="Qian P.Y."/>
        </authorList>
    </citation>
    <scope>NUCLEOTIDE SEQUENCE</scope>
    <source>
        <strain evidence="1">P08H-3</strain>
    </source>
</reference>
<gene>
    <name evidence="1" type="ORF">LSH36_32g08057</name>
</gene>